<proteinExistence type="predicted"/>
<gene>
    <name evidence="1" type="ORF">PIB30_059884</name>
</gene>
<comment type="caution">
    <text evidence="1">The sequence shown here is derived from an EMBL/GenBank/DDBJ whole genome shotgun (WGS) entry which is preliminary data.</text>
</comment>
<evidence type="ECO:0000313" key="2">
    <source>
        <dbReference type="Proteomes" id="UP001341840"/>
    </source>
</evidence>
<sequence length="73" mass="8116">MATGNDQVSVTSSSLEAFRHGHRNEEDEDFDCGLLVWFSVIGISEAIGLSLRKLNMIERLLHCAQLQIISIVT</sequence>
<name>A0ABU6VNH4_9FABA</name>
<protein>
    <submittedName>
        <fullName evidence="1">Uncharacterized protein</fullName>
    </submittedName>
</protein>
<dbReference type="EMBL" id="JASCZI010151556">
    <property type="protein sequence ID" value="MED6173478.1"/>
    <property type="molecule type" value="Genomic_DNA"/>
</dbReference>
<evidence type="ECO:0000313" key="1">
    <source>
        <dbReference type="EMBL" id="MED6173478.1"/>
    </source>
</evidence>
<dbReference type="Proteomes" id="UP001341840">
    <property type="component" value="Unassembled WGS sequence"/>
</dbReference>
<accession>A0ABU6VNH4</accession>
<keyword evidence="2" id="KW-1185">Reference proteome</keyword>
<reference evidence="1 2" key="1">
    <citation type="journal article" date="2023" name="Plants (Basel)">
        <title>Bridging the Gap: Combining Genomics and Transcriptomics Approaches to Understand Stylosanthes scabra, an Orphan Legume from the Brazilian Caatinga.</title>
        <authorList>
            <person name="Ferreira-Neto J.R.C."/>
            <person name="da Silva M.D."/>
            <person name="Binneck E."/>
            <person name="de Melo N.F."/>
            <person name="da Silva R.H."/>
            <person name="de Melo A.L.T.M."/>
            <person name="Pandolfi V."/>
            <person name="Bustamante F.O."/>
            <person name="Brasileiro-Vidal A.C."/>
            <person name="Benko-Iseppon A.M."/>
        </authorList>
    </citation>
    <scope>NUCLEOTIDE SEQUENCE [LARGE SCALE GENOMIC DNA]</scope>
    <source>
        <tissue evidence="1">Leaves</tissue>
    </source>
</reference>
<organism evidence="1 2">
    <name type="scientific">Stylosanthes scabra</name>
    <dbReference type="NCBI Taxonomy" id="79078"/>
    <lineage>
        <taxon>Eukaryota</taxon>
        <taxon>Viridiplantae</taxon>
        <taxon>Streptophyta</taxon>
        <taxon>Embryophyta</taxon>
        <taxon>Tracheophyta</taxon>
        <taxon>Spermatophyta</taxon>
        <taxon>Magnoliopsida</taxon>
        <taxon>eudicotyledons</taxon>
        <taxon>Gunneridae</taxon>
        <taxon>Pentapetalae</taxon>
        <taxon>rosids</taxon>
        <taxon>fabids</taxon>
        <taxon>Fabales</taxon>
        <taxon>Fabaceae</taxon>
        <taxon>Papilionoideae</taxon>
        <taxon>50 kb inversion clade</taxon>
        <taxon>dalbergioids sensu lato</taxon>
        <taxon>Dalbergieae</taxon>
        <taxon>Pterocarpus clade</taxon>
        <taxon>Stylosanthes</taxon>
    </lineage>
</organism>